<name>A0A0K9P8X3_ZOSMR</name>
<dbReference type="AlphaFoldDB" id="A0A0K9P8X3"/>
<keyword evidence="2" id="KW-1185">Reference proteome</keyword>
<dbReference type="Proteomes" id="UP000036987">
    <property type="component" value="Unassembled WGS sequence"/>
</dbReference>
<gene>
    <name evidence="1" type="ORF">ZOSMA_31G00410</name>
</gene>
<comment type="caution">
    <text evidence="1">The sequence shown here is derived from an EMBL/GenBank/DDBJ whole genome shotgun (WGS) entry which is preliminary data.</text>
</comment>
<proteinExistence type="predicted"/>
<organism evidence="1 2">
    <name type="scientific">Zostera marina</name>
    <name type="common">Eelgrass</name>
    <dbReference type="NCBI Taxonomy" id="29655"/>
    <lineage>
        <taxon>Eukaryota</taxon>
        <taxon>Viridiplantae</taxon>
        <taxon>Streptophyta</taxon>
        <taxon>Embryophyta</taxon>
        <taxon>Tracheophyta</taxon>
        <taxon>Spermatophyta</taxon>
        <taxon>Magnoliopsida</taxon>
        <taxon>Liliopsida</taxon>
        <taxon>Zosteraceae</taxon>
        <taxon>Zostera</taxon>
    </lineage>
</organism>
<reference evidence="2" key="1">
    <citation type="journal article" date="2016" name="Nature">
        <title>The genome of the seagrass Zostera marina reveals angiosperm adaptation to the sea.</title>
        <authorList>
            <person name="Olsen J.L."/>
            <person name="Rouze P."/>
            <person name="Verhelst B."/>
            <person name="Lin Y.-C."/>
            <person name="Bayer T."/>
            <person name="Collen J."/>
            <person name="Dattolo E."/>
            <person name="De Paoli E."/>
            <person name="Dittami S."/>
            <person name="Maumus F."/>
            <person name="Michel G."/>
            <person name="Kersting A."/>
            <person name="Lauritano C."/>
            <person name="Lohaus R."/>
            <person name="Toepel M."/>
            <person name="Tonon T."/>
            <person name="Vanneste K."/>
            <person name="Amirebrahimi M."/>
            <person name="Brakel J."/>
            <person name="Bostroem C."/>
            <person name="Chovatia M."/>
            <person name="Grimwood J."/>
            <person name="Jenkins J.W."/>
            <person name="Jueterbock A."/>
            <person name="Mraz A."/>
            <person name="Stam W.T."/>
            <person name="Tice H."/>
            <person name="Bornberg-Bauer E."/>
            <person name="Green P.J."/>
            <person name="Pearson G.A."/>
            <person name="Procaccini G."/>
            <person name="Duarte C.M."/>
            <person name="Schmutz J."/>
            <person name="Reusch T.B.H."/>
            <person name="Van de Peer Y."/>
        </authorList>
    </citation>
    <scope>NUCLEOTIDE SEQUENCE [LARGE SCALE GENOMIC DNA]</scope>
    <source>
        <strain evidence="2">cv. Finnish</strain>
    </source>
</reference>
<protein>
    <submittedName>
        <fullName evidence="1">Uncharacterized protein</fullName>
    </submittedName>
</protein>
<accession>A0A0K9P8X3</accession>
<sequence length="174" mass="19272">MGWLDYPSIFTSSPFRPRIVLVSNMLSRDKVCRLPPRRFVLSSFSFLCRRWRIEVCSYHLVVSSQESPPDSSSSLKINRPISACLNLDQKSDVVLISLSDSDDGVETTSVLLGNTVLSPLNLDGSSDPTTVLHDLPPHRNTSSFNQPDALICSGTRTALDKRNREGDTFCNGDP</sequence>
<evidence type="ECO:0000313" key="1">
    <source>
        <dbReference type="EMBL" id="KMZ65456.1"/>
    </source>
</evidence>
<evidence type="ECO:0000313" key="2">
    <source>
        <dbReference type="Proteomes" id="UP000036987"/>
    </source>
</evidence>
<dbReference type="EMBL" id="LFYR01001032">
    <property type="protein sequence ID" value="KMZ65456.1"/>
    <property type="molecule type" value="Genomic_DNA"/>
</dbReference>